<sequence>MLETRKPSKKDDDEPLLQRIAHMLDGEFLTFQAPVQVLDNGTKVVMLQPIIDLFPDTAALSRKDKQLIPFLTNEDGVLLVPPFTWEIEERVSTAITTLEALSPHAKGGRIDGDTLLPMPTIDLHRLWERVEGLKQDQEYRVQAMRRMFVNDGTARWLCEPHYQSSFGYIGDDRDMFLWRCQEIVGDEGDLLSELSLSDSVNNDGASVNTKSDSLEGPVQAVAFDYHKMHLMLTGSLDLRQISQLKVALKRGYMVQEVTLTMSFPNSFVLMAIADLVSDSTIAMWNVLFVGKKADPSTLVQPTGDTNTPSSVPPPYSSHGSNTLPHTASSLLSSPNDSNSANINNHNTTLHALHSLFVLGNLKSLQTPDLDAHLYSSLAPNPGEFPHLRRLHLWGSNPLGQPNSPGVGAWAPIRPAALLKAFGHLSELRISGIYLGSRTRKHHQGQDNWPDIKFLNAPLYELVESLVYLPHLSVLELSACGLLQENCGILSRSLSVLENRLTHLDIHDNWIEDEGLAELLRMLMM</sequence>
<name>A0ABQ7KD50_9FUNG</name>
<evidence type="ECO:0000256" key="1">
    <source>
        <dbReference type="SAM" id="MobiDB-lite"/>
    </source>
</evidence>
<evidence type="ECO:0008006" key="4">
    <source>
        <dbReference type="Google" id="ProtNLM"/>
    </source>
</evidence>
<dbReference type="EMBL" id="JAAAIM010000070">
    <property type="protein sequence ID" value="KAG0295933.1"/>
    <property type="molecule type" value="Genomic_DNA"/>
</dbReference>
<reference evidence="2 3" key="1">
    <citation type="journal article" date="2020" name="Fungal Divers.">
        <title>Resolving the Mortierellaceae phylogeny through synthesis of multi-gene phylogenetics and phylogenomics.</title>
        <authorList>
            <person name="Vandepol N."/>
            <person name="Liber J."/>
            <person name="Desiro A."/>
            <person name="Na H."/>
            <person name="Kennedy M."/>
            <person name="Barry K."/>
            <person name="Grigoriev I.V."/>
            <person name="Miller A.N."/>
            <person name="O'Donnell K."/>
            <person name="Stajich J.E."/>
            <person name="Bonito G."/>
        </authorList>
    </citation>
    <scope>NUCLEOTIDE SEQUENCE [LARGE SCALE GENOMIC DNA]</scope>
    <source>
        <strain evidence="2 3">AD045</strain>
    </source>
</reference>
<gene>
    <name evidence="2" type="ORF">BGZ96_010624</name>
</gene>
<dbReference type="Proteomes" id="UP001194696">
    <property type="component" value="Unassembled WGS sequence"/>
</dbReference>
<protein>
    <recommendedName>
        <fullName evidence="4">RNI-like protein</fullName>
    </recommendedName>
</protein>
<organism evidence="2 3">
    <name type="scientific">Linnemannia gamsii</name>
    <dbReference type="NCBI Taxonomy" id="64522"/>
    <lineage>
        <taxon>Eukaryota</taxon>
        <taxon>Fungi</taxon>
        <taxon>Fungi incertae sedis</taxon>
        <taxon>Mucoromycota</taxon>
        <taxon>Mortierellomycotina</taxon>
        <taxon>Mortierellomycetes</taxon>
        <taxon>Mortierellales</taxon>
        <taxon>Mortierellaceae</taxon>
        <taxon>Linnemannia</taxon>
    </lineage>
</organism>
<evidence type="ECO:0000313" key="3">
    <source>
        <dbReference type="Proteomes" id="UP001194696"/>
    </source>
</evidence>
<feature type="compositionally biased region" description="Polar residues" evidence="1">
    <location>
        <begin position="317"/>
        <end position="326"/>
    </location>
</feature>
<accession>A0ABQ7KD50</accession>
<dbReference type="Gene3D" id="3.80.10.10">
    <property type="entry name" value="Ribonuclease Inhibitor"/>
    <property type="match status" value="1"/>
</dbReference>
<comment type="caution">
    <text evidence="2">The sequence shown here is derived from an EMBL/GenBank/DDBJ whole genome shotgun (WGS) entry which is preliminary data.</text>
</comment>
<dbReference type="InterPro" id="IPR032675">
    <property type="entry name" value="LRR_dom_sf"/>
</dbReference>
<evidence type="ECO:0000313" key="2">
    <source>
        <dbReference type="EMBL" id="KAG0295933.1"/>
    </source>
</evidence>
<feature type="compositionally biased region" description="Polar residues" evidence="1">
    <location>
        <begin position="297"/>
        <end position="309"/>
    </location>
</feature>
<feature type="region of interest" description="Disordered" evidence="1">
    <location>
        <begin position="297"/>
        <end position="342"/>
    </location>
</feature>
<keyword evidence="3" id="KW-1185">Reference proteome</keyword>
<dbReference type="SUPFAM" id="SSF52047">
    <property type="entry name" value="RNI-like"/>
    <property type="match status" value="1"/>
</dbReference>
<feature type="compositionally biased region" description="Low complexity" evidence="1">
    <location>
        <begin position="327"/>
        <end position="342"/>
    </location>
</feature>
<proteinExistence type="predicted"/>